<keyword evidence="1" id="KW-0245">EGF-like domain</keyword>
<proteinExistence type="predicted"/>
<comment type="caution">
    <text evidence="4">The sequence shown here is derived from an EMBL/GenBank/DDBJ whole genome shotgun (WGS) entry which is preliminary data.</text>
</comment>
<dbReference type="SUPFAM" id="SSF57196">
    <property type="entry name" value="EGF/Laminin"/>
    <property type="match status" value="1"/>
</dbReference>
<keyword evidence="1" id="KW-1015">Disulfide bond</keyword>
<dbReference type="PROSITE" id="PS01186">
    <property type="entry name" value="EGF_2"/>
    <property type="match status" value="1"/>
</dbReference>
<sequence length="267" mass="29741">MGHLEVTLLLLVLMVTSCFSNHESTHHRERRTAEFSCEDTETIVKSPLEFESGLLCKDVIGRPPDRYKAIYLETCQRWLGLTDLPDSVANTYVDQCQEYSTTTAQRCFTCSKATNTYECTHGGKVVSCPSGQVCMTQSLNYRHNGYSRGYRFAQCARRSKLYCKNGGLLTYDKTMCYCPISKTGKECEINTSICGASANYVCMNGGTCYNHTSFGSGLRCLCTPGWIGTHCEQGNNSSQLDFSSLTNIDNIATQDRLKRSTKPSNLV</sequence>
<dbReference type="Proteomes" id="UP001208570">
    <property type="component" value="Unassembled WGS sequence"/>
</dbReference>
<dbReference type="PROSITE" id="PS00022">
    <property type="entry name" value="EGF_1"/>
    <property type="match status" value="2"/>
</dbReference>
<accession>A0AAD9JUZ5</accession>
<dbReference type="Gene3D" id="2.10.25.10">
    <property type="entry name" value="Laminin"/>
    <property type="match status" value="1"/>
</dbReference>
<dbReference type="CDD" id="cd00054">
    <property type="entry name" value="EGF_CA"/>
    <property type="match status" value="1"/>
</dbReference>
<dbReference type="SMART" id="SM00181">
    <property type="entry name" value="EGF"/>
    <property type="match status" value="2"/>
</dbReference>
<feature type="chain" id="PRO_5042087472" description="EGF-like domain-containing protein" evidence="2">
    <location>
        <begin position="21"/>
        <end position="267"/>
    </location>
</feature>
<reference evidence="4" key="1">
    <citation type="journal article" date="2023" name="Mol. Biol. Evol.">
        <title>Third-Generation Sequencing Reveals the Adaptive Role of the Epigenome in Three Deep-Sea Polychaetes.</title>
        <authorList>
            <person name="Perez M."/>
            <person name="Aroh O."/>
            <person name="Sun Y."/>
            <person name="Lan Y."/>
            <person name="Juniper S.K."/>
            <person name="Young C.R."/>
            <person name="Angers B."/>
            <person name="Qian P.Y."/>
        </authorList>
    </citation>
    <scope>NUCLEOTIDE SEQUENCE</scope>
    <source>
        <strain evidence="4">P08H-3</strain>
    </source>
</reference>
<keyword evidence="5" id="KW-1185">Reference proteome</keyword>
<feature type="disulfide bond" evidence="1">
    <location>
        <begin position="222"/>
        <end position="231"/>
    </location>
</feature>
<protein>
    <recommendedName>
        <fullName evidence="3">EGF-like domain-containing protein</fullName>
    </recommendedName>
</protein>
<dbReference type="AlphaFoldDB" id="A0AAD9JUZ5"/>
<dbReference type="PROSITE" id="PS50026">
    <property type="entry name" value="EGF_3"/>
    <property type="match status" value="1"/>
</dbReference>
<keyword evidence="2" id="KW-0732">Signal</keyword>
<evidence type="ECO:0000256" key="2">
    <source>
        <dbReference type="SAM" id="SignalP"/>
    </source>
</evidence>
<feature type="domain" description="EGF-like" evidence="3">
    <location>
        <begin position="190"/>
        <end position="232"/>
    </location>
</feature>
<dbReference type="EMBL" id="JAODUP010000149">
    <property type="protein sequence ID" value="KAK2159632.1"/>
    <property type="molecule type" value="Genomic_DNA"/>
</dbReference>
<comment type="caution">
    <text evidence="1">Lacks conserved residue(s) required for the propagation of feature annotation.</text>
</comment>
<gene>
    <name evidence="4" type="ORF">LSH36_149g00006</name>
</gene>
<evidence type="ECO:0000259" key="3">
    <source>
        <dbReference type="PROSITE" id="PS50026"/>
    </source>
</evidence>
<evidence type="ECO:0000313" key="4">
    <source>
        <dbReference type="EMBL" id="KAK2159632.1"/>
    </source>
</evidence>
<organism evidence="4 5">
    <name type="scientific">Paralvinella palmiformis</name>
    <dbReference type="NCBI Taxonomy" id="53620"/>
    <lineage>
        <taxon>Eukaryota</taxon>
        <taxon>Metazoa</taxon>
        <taxon>Spiralia</taxon>
        <taxon>Lophotrochozoa</taxon>
        <taxon>Annelida</taxon>
        <taxon>Polychaeta</taxon>
        <taxon>Sedentaria</taxon>
        <taxon>Canalipalpata</taxon>
        <taxon>Terebellida</taxon>
        <taxon>Terebelliformia</taxon>
        <taxon>Alvinellidae</taxon>
        <taxon>Paralvinella</taxon>
    </lineage>
</organism>
<feature type="signal peptide" evidence="2">
    <location>
        <begin position="1"/>
        <end position="20"/>
    </location>
</feature>
<name>A0AAD9JUZ5_9ANNE</name>
<evidence type="ECO:0000313" key="5">
    <source>
        <dbReference type="Proteomes" id="UP001208570"/>
    </source>
</evidence>
<dbReference type="InterPro" id="IPR000742">
    <property type="entry name" value="EGF"/>
</dbReference>
<evidence type="ECO:0000256" key="1">
    <source>
        <dbReference type="PROSITE-ProRule" id="PRU00076"/>
    </source>
</evidence>